<evidence type="ECO:0000313" key="1">
    <source>
        <dbReference type="EMBL" id="KAH0942803.1"/>
    </source>
</evidence>
<evidence type="ECO:0000313" key="2">
    <source>
        <dbReference type="Proteomes" id="UP000824890"/>
    </source>
</evidence>
<feature type="non-terminal residue" evidence="1">
    <location>
        <position position="1"/>
    </location>
</feature>
<reference evidence="1 2" key="1">
    <citation type="submission" date="2021-05" db="EMBL/GenBank/DDBJ databases">
        <title>Genome Assembly of Synthetic Allotetraploid Brassica napus Reveals Homoeologous Exchanges between Subgenomes.</title>
        <authorList>
            <person name="Davis J.T."/>
        </authorList>
    </citation>
    <scope>NUCLEOTIDE SEQUENCE [LARGE SCALE GENOMIC DNA]</scope>
    <source>
        <strain evidence="2">cv. Da-Ae</strain>
        <tissue evidence="1">Seedling</tissue>
    </source>
</reference>
<accession>A0ABQ8EPY8</accession>
<sequence>HKRHYICSCKISQPQPPGGKKRHILTSSKAHVAGNTSSREDNTFLTAVAESNAGITYEFLLVLCGAVITNININGQFTSNNLASSRHQECIQDHKSTTYEKDKRSLSRAQHLSARFITLTNSKSWRSQKRSSWKYCMHTKKTTKR</sequence>
<name>A0ABQ8EPY8_BRANA</name>
<organism evidence="1 2">
    <name type="scientific">Brassica napus</name>
    <name type="common">Rape</name>
    <dbReference type="NCBI Taxonomy" id="3708"/>
    <lineage>
        <taxon>Eukaryota</taxon>
        <taxon>Viridiplantae</taxon>
        <taxon>Streptophyta</taxon>
        <taxon>Embryophyta</taxon>
        <taxon>Tracheophyta</taxon>
        <taxon>Spermatophyta</taxon>
        <taxon>Magnoliopsida</taxon>
        <taxon>eudicotyledons</taxon>
        <taxon>Gunneridae</taxon>
        <taxon>Pentapetalae</taxon>
        <taxon>rosids</taxon>
        <taxon>malvids</taxon>
        <taxon>Brassicales</taxon>
        <taxon>Brassicaceae</taxon>
        <taxon>Brassiceae</taxon>
        <taxon>Brassica</taxon>
    </lineage>
</organism>
<proteinExistence type="predicted"/>
<protein>
    <submittedName>
        <fullName evidence="1">Uncharacterized protein</fullName>
    </submittedName>
</protein>
<dbReference type="Proteomes" id="UP000824890">
    <property type="component" value="Unassembled WGS sequence"/>
</dbReference>
<gene>
    <name evidence="1" type="ORF">HID58_002440</name>
</gene>
<comment type="caution">
    <text evidence="1">The sequence shown here is derived from an EMBL/GenBank/DDBJ whole genome shotgun (WGS) entry which is preliminary data.</text>
</comment>
<dbReference type="EMBL" id="JAGKQM010000001">
    <property type="protein sequence ID" value="KAH0942803.1"/>
    <property type="molecule type" value="Genomic_DNA"/>
</dbReference>
<keyword evidence="2" id="KW-1185">Reference proteome</keyword>